<feature type="signal peptide" evidence="1">
    <location>
        <begin position="1"/>
        <end position="22"/>
    </location>
</feature>
<sequence>MLLRRLIAAGAGLALLAGCAQKAEPRDELQATDTVTAAVAATSPATSAPVGTVVPLAEKITAMVAVPQARTIALATPDPALLLLSLDNPAAPAREVTLPGPATALSATTDSVLASIGSAKQIVTVPLPDPAALNAQPVHGAPGTAATSGDRTLVPLTDTKAVDVLRRGVTEKRITGSVFSADQVLTTGQNVVVLDRLRTALFDIDLADGTVGAGQRAGAGATNATTDRYGRVLVTDTRGGALLAFTTNPVMLRQRYPVPGAPYGIAYDPKRDLAWVTLTERNEVVGYNVAGGEPRETHRFATVVQPNSVSVDPDSGRVLVASATGGGVQVMQP</sequence>
<evidence type="ECO:0000256" key="1">
    <source>
        <dbReference type="SAM" id="SignalP"/>
    </source>
</evidence>
<keyword evidence="3" id="KW-1185">Reference proteome</keyword>
<evidence type="ECO:0008006" key="4">
    <source>
        <dbReference type="Google" id="ProtNLM"/>
    </source>
</evidence>
<dbReference type="InterPro" id="IPR051200">
    <property type="entry name" value="Host-pathogen_enzymatic-act"/>
</dbReference>
<feature type="chain" id="PRO_5006035859" description="SMP-30/Gluconolactonase/LRE-like region domain-containing protein" evidence="1">
    <location>
        <begin position="23"/>
        <end position="333"/>
    </location>
</feature>
<accession>A0A0N9I5B2</accession>
<protein>
    <recommendedName>
        <fullName evidence="4">SMP-30/Gluconolactonase/LRE-like region domain-containing protein</fullName>
    </recommendedName>
</protein>
<dbReference type="PANTHER" id="PTHR47197">
    <property type="entry name" value="PROTEIN NIRF"/>
    <property type="match status" value="1"/>
</dbReference>
<dbReference type="STRING" id="860235.AOZ06_26965"/>
<organism evidence="2 3">
    <name type="scientific">Kibdelosporangium phytohabitans</name>
    <dbReference type="NCBI Taxonomy" id="860235"/>
    <lineage>
        <taxon>Bacteria</taxon>
        <taxon>Bacillati</taxon>
        <taxon>Actinomycetota</taxon>
        <taxon>Actinomycetes</taxon>
        <taxon>Pseudonocardiales</taxon>
        <taxon>Pseudonocardiaceae</taxon>
        <taxon>Kibdelosporangium</taxon>
    </lineage>
</organism>
<dbReference type="KEGG" id="kphy:AOZ06_26965"/>
<dbReference type="PROSITE" id="PS51257">
    <property type="entry name" value="PROKAR_LIPOPROTEIN"/>
    <property type="match status" value="1"/>
</dbReference>
<evidence type="ECO:0000313" key="2">
    <source>
        <dbReference type="EMBL" id="ALG10053.1"/>
    </source>
</evidence>
<reference evidence="2 3" key="1">
    <citation type="submission" date="2015-07" db="EMBL/GenBank/DDBJ databases">
        <title>Genome sequencing of Kibdelosporangium phytohabitans.</title>
        <authorList>
            <person name="Qin S."/>
            <person name="Xing K."/>
        </authorList>
    </citation>
    <scope>NUCLEOTIDE SEQUENCE [LARGE SCALE GENOMIC DNA]</scope>
    <source>
        <strain evidence="2 3">KLBMP1111</strain>
    </source>
</reference>
<name>A0A0N9I5B2_9PSEU</name>
<gene>
    <name evidence="2" type="ORF">AOZ06_26965</name>
</gene>
<proteinExistence type="predicted"/>
<dbReference type="EMBL" id="CP012752">
    <property type="protein sequence ID" value="ALG10053.1"/>
    <property type="molecule type" value="Genomic_DNA"/>
</dbReference>
<dbReference type="Gene3D" id="2.130.10.10">
    <property type="entry name" value="YVTN repeat-like/Quinoprotein amine dehydrogenase"/>
    <property type="match status" value="1"/>
</dbReference>
<dbReference type="InterPro" id="IPR015943">
    <property type="entry name" value="WD40/YVTN_repeat-like_dom_sf"/>
</dbReference>
<dbReference type="Proteomes" id="UP000063699">
    <property type="component" value="Chromosome"/>
</dbReference>
<dbReference type="SUPFAM" id="SSF75011">
    <property type="entry name" value="3-carboxy-cis,cis-mucoante lactonizing enzyme"/>
    <property type="match status" value="1"/>
</dbReference>
<keyword evidence="1" id="KW-0732">Signal</keyword>
<dbReference type="PANTHER" id="PTHR47197:SF3">
    <property type="entry name" value="DIHYDRO-HEME D1 DEHYDROGENASE"/>
    <property type="match status" value="1"/>
</dbReference>
<evidence type="ECO:0000313" key="3">
    <source>
        <dbReference type="Proteomes" id="UP000063699"/>
    </source>
</evidence>
<dbReference type="AlphaFoldDB" id="A0A0N9I5B2"/>